<accession>A0ABX5MGR4</accession>
<feature type="region of interest" description="Disordered" evidence="11">
    <location>
        <begin position="1"/>
        <end position="25"/>
    </location>
</feature>
<dbReference type="InterPro" id="IPR003439">
    <property type="entry name" value="ABC_transporter-like_ATP-bd"/>
</dbReference>
<dbReference type="InterPro" id="IPR003593">
    <property type="entry name" value="AAA+_ATPase"/>
</dbReference>
<evidence type="ECO:0000256" key="3">
    <source>
        <dbReference type="ARBA" id="ARBA00022475"/>
    </source>
</evidence>
<dbReference type="Proteomes" id="UP000247515">
    <property type="component" value="Unassembled WGS sequence"/>
</dbReference>
<evidence type="ECO:0000313" key="13">
    <source>
        <dbReference type="EMBL" id="PXX08978.1"/>
    </source>
</evidence>
<evidence type="ECO:0000256" key="6">
    <source>
        <dbReference type="ARBA" id="ARBA00022741"/>
    </source>
</evidence>
<dbReference type="EMBL" id="QJJV01000025">
    <property type="protein sequence ID" value="PXX08978.1"/>
    <property type="molecule type" value="Genomic_DNA"/>
</dbReference>
<dbReference type="InterPro" id="IPR027417">
    <property type="entry name" value="P-loop_NTPase"/>
</dbReference>
<keyword evidence="3" id="KW-1003">Cell membrane</keyword>
<dbReference type="PROSITE" id="PS00211">
    <property type="entry name" value="ABC_TRANSPORTER_1"/>
    <property type="match status" value="1"/>
</dbReference>
<protein>
    <submittedName>
        <fullName evidence="13">Iron complex transport system ATP-binding protein</fullName>
    </submittedName>
</protein>
<evidence type="ECO:0000256" key="11">
    <source>
        <dbReference type="SAM" id="MobiDB-lite"/>
    </source>
</evidence>
<dbReference type="SMART" id="SM00382">
    <property type="entry name" value="AAA"/>
    <property type="match status" value="1"/>
</dbReference>
<keyword evidence="9" id="KW-0406">Ion transport</keyword>
<dbReference type="PROSITE" id="PS50893">
    <property type="entry name" value="ABC_TRANSPORTER_2"/>
    <property type="match status" value="1"/>
</dbReference>
<dbReference type="Gene3D" id="3.40.50.300">
    <property type="entry name" value="P-loop containing nucleotide triphosphate hydrolases"/>
    <property type="match status" value="1"/>
</dbReference>
<evidence type="ECO:0000256" key="2">
    <source>
        <dbReference type="ARBA" id="ARBA00022448"/>
    </source>
</evidence>
<evidence type="ECO:0000256" key="7">
    <source>
        <dbReference type="ARBA" id="ARBA00022840"/>
    </source>
</evidence>
<evidence type="ECO:0000256" key="9">
    <source>
        <dbReference type="ARBA" id="ARBA00023065"/>
    </source>
</evidence>
<feature type="compositionally biased region" description="Low complexity" evidence="11">
    <location>
        <begin position="14"/>
        <end position="25"/>
    </location>
</feature>
<gene>
    <name evidence="13" type="ORF">C7400_12529</name>
</gene>
<organism evidence="13 14">
    <name type="scientific">Paraburkholderia tropica</name>
    <dbReference type="NCBI Taxonomy" id="92647"/>
    <lineage>
        <taxon>Bacteria</taxon>
        <taxon>Pseudomonadati</taxon>
        <taxon>Pseudomonadota</taxon>
        <taxon>Betaproteobacteria</taxon>
        <taxon>Burkholderiales</taxon>
        <taxon>Burkholderiaceae</taxon>
        <taxon>Paraburkholderia</taxon>
    </lineage>
</organism>
<dbReference type="InterPro" id="IPR051535">
    <property type="entry name" value="Siderophore_ABC-ATPase"/>
</dbReference>
<dbReference type="PANTHER" id="PTHR42771">
    <property type="entry name" value="IRON(3+)-HYDROXAMATE IMPORT ATP-BINDING PROTEIN FHUC"/>
    <property type="match status" value="1"/>
</dbReference>
<dbReference type="CDD" id="cd03214">
    <property type="entry name" value="ABC_Iron-Siderophores_B12_Hemin"/>
    <property type="match status" value="1"/>
</dbReference>
<dbReference type="Pfam" id="PF00005">
    <property type="entry name" value="ABC_tran"/>
    <property type="match status" value="1"/>
</dbReference>
<evidence type="ECO:0000256" key="8">
    <source>
        <dbReference type="ARBA" id="ARBA00023004"/>
    </source>
</evidence>
<keyword evidence="14" id="KW-1185">Reference proteome</keyword>
<comment type="subcellular location">
    <subcellularLocation>
        <location evidence="1">Cell membrane</location>
        <topology evidence="1">Peripheral membrane protein</topology>
    </subcellularLocation>
</comment>
<evidence type="ECO:0000256" key="5">
    <source>
        <dbReference type="ARBA" id="ARBA00022519"/>
    </source>
</evidence>
<dbReference type="PANTHER" id="PTHR42771:SF2">
    <property type="entry name" value="IRON(3+)-HYDROXAMATE IMPORT ATP-BINDING PROTEIN FHUC"/>
    <property type="match status" value="1"/>
</dbReference>
<keyword evidence="10" id="KW-0472">Membrane</keyword>
<evidence type="ECO:0000256" key="10">
    <source>
        <dbReference type="ARBA" id="ARBA00023136"/>
    </source>
</evidence>
<sequence>MNLSHDETLPEAPANADASNDASADAIHPATRPQDAHAPAMFTLDGVSFAADGRTLLKPLSLTLAKHRMYGLIGHNGSGKSTLVKLLARQQQPAAGTLTFAGQPLAQWDNRAFARKVAYLPQQLPAADGMTVRELVALGRYPWHGALGRFSRTDTQKVLEAMEQTDVVRFADRAVDSLSGGERQRVWLAMLVAQDSDCLLLDEPISALDIAHQIEVLALVRRLSEERGIGVVVVLHDINMAGRFCDELIALKGGSLLAHGPSAELMRAETLSAIYGIPMGTVAHPDGGMPISFAH</sequence>
<keyword evidence="5" id="KW-0997">Cell inner membrane</keyword>
<reference evidence="13 14" key="1">
    <citation type="submission" date="2018-05" db="EMBL/GenBank/DDBJ databases">
        <title>Genomic Encyclopedia of Type Strains, Phase IV (KMG-V): Genome sequencing to study the core and pangenomes of soil and plant-associated prokaryotes.</title>
        <authorList>
            <person name="Whitman W."/>
        </authorList>
    </citation>
    <scope>NUCLEOTIDE SEQUENCE [LARGE SCALE GENOMIC DNA]</scope>
    <source>
        <strain evidence="13 14">SIr-6563</strain>
    </source>
</reference>
<keyword evidence="7 13" id="KW-0067">ATP-binding</keyword>
<dbReference type="InterPro" id="IPR017871">
    <property type="entry name" value="ABC_transporter-like_CS"/>
</dbReference>
<dbReference type="GO" id="GO:0005524">
    <property type="term" value="F:ATP binding"/>
    <property type="evidence" value="ECO:0007669"/>
    <property type="project" value="UniProtKB-KW"/>
</dbReference>
<keyword evidence="8" id="KW-0408">Iron</keyword>
<keyword evidence="4" id="KW-0410">Iron transport</keyword>
<name>A0ABX5MGR4_9BURK</name>
<comment type="caution">
    <text evidence="13">The sequence shown here is derived from an EMBL/GenBank/DDBJ whole genome shotgun (WGS) entry which is preliminary data.</text>
</comment>
<evidence type="ECO:0000259" key="12">
    <source>
        <dbReference type="PROSITE" id="PS50893"/>
    </source>
</evidence>
<evidence type="ECO:0000256" key="4">
    <source>
        <dbReference type="ARBA" id="ARBA00022496"/>
    </source>
</evidence>
<feature type="domain" description="ABC transporter" evidence="12">
    <location>
        <begin position="42"/>
        <end position="278"/>
    </location>
</feature>
<evidence type="ECO:0000256" key="1">
    <source>
        <dbReference type="ARBA" id="ARBA00004202"/>
    </source>
</evidence>
<proteinExistence type="predicted"/>
<keyword evidence="6" id="KW-0547">Nucleotide-binding</keyword>
<keyword evidence="2" id="KW-0813">Transport</keyword>
<evidence type="ECO:0000313" key="14">
    <source>
        <dbReference type="Proteomes" id="UP000247515"/>
    </source>
</evidence>
<dbReference type="SUPFAM" id="SSF52540">
    <property type="entry name" value="P-loop containing nucleoside triphosphate hydrolases"/>
    <property type="match status" value="1"/>
</dbReference>